<dbReference type="InterPro" id="IPR007263">
    <property type="entry name" value="DCC1-like"/>
</dbReference>
<reference evidence="2" key="1">
    <citation type="submission" date="2015-08" db="EMBL/GenBank/DDBJ databases">
        <title>Fjat-10028 dsm 16317.</title>
        <authorList>
            <person name="Liu B."/>
            <person name="Wang J."/>
            <person name="Zhu Y."/>
            <person name="Liu G."/>
            <person name="Chen Q."/>
            <person name="Chen Z."/>
            <person name="Lan J."/>
            <person name="Che J."/>
            <person name="Ge C."/>
            <person name="Shi H."/>
            <person name="Pan Z."/>
            <person name="Liu X."/>
        </authorList>
    </citation>
    <scope>NUCLEOTIDE SEQUENCE [LARGE SCALE GENOMIC DNA]</scope>
    <source>
        <strain evidence="2">DSM 16317</strain>
    </source>
</reference>
<evidence type="ECO:0008006" key="3">
    <source>
        <dbReference type="Google" id="ProtNLM"/>
    </source>
</evidence>
<sequence length="133" mass="15116">MTSHQNPILFYDGSCGFCQWAVQFVLKHERNHDILFAPLQGETAKNTLSPNLTESLDSVVVKSSNGIMTESEAVFFLLPYLKAPFSLFAIFKLLPLFVRNPVYRLVARNRHKLMKAPASCHLPSVDERKRLLP</sequence>
<dbReference type="GO" id="GO:0015035">
    <property type="term" value="F:protein-disulfide reductase activity"/>
    <property type="evidence" value="ECO:0007669"/>
    <property type="project" value="InterPro"/>
</dbReference>
<accession>A0A0M0LK96</accession>
<comment type="caution">
    <text evidence="1">The sequence shown here is derived from an EMBL/GenBank/DDBJ whole genome shotgun (WGS) entry which is preliminary data.</text>
</comment>
<dbReference type="Proteomes" id="UP000036867">
    <property type="component" value="Unassembled WGS sequence"/>
</dbReference>
<evidence type="ECO:0000313" key="1">
    <source>
        <dbReference type="EMBL" id="KOO51337.1"/>
    </source>
</evidence>
<dbReference type="Pfam" id="PF04134">
    <property type="entry name" value="DCC1-like"/>
    <property type="match status" value="1"/>
</dbReference>
<dbReference type="OrthoDB" id="9785438at2"/>
<gene>
    <name evidence="1" type="ORF">AMD00_02260</name>
</gene>
<name>A0A0M0LK96_9BACL</name>
<protein>
    <recommendedName>
        <fullName evidence="3">Thiol-disulfide oxidoreductase</fullName>
    </recommendedName>
</protein>
<evidence type="ECO:0000313" key="2">
    <source>
        <dbReference type="Proteomes" id="UP000036867"/>
    </source>
</evidence>
<proteinExistence type="predicted"/>
<keyword evidence="2" id="KW-1185">Reference proteome</keyword>
<dbReference type="InterPro" id="IPR052927">
    <property type="entry name" value="DCC_oxidoreductase"/>
</dbReference>
<dbReference type="AlphaFoldDB" id="A0A0M0LK96"/>
<dbReference type="RefSeq" id="WP_053415473.1">
    <property type="nucleotide sequence ID" value="NZ_JBNNVA010000001.1"/>
</dbReference>
<dbReference type="GeneID" id="301134940"/>
<organism evidence="1 2">
    <name type="scientific">Viridibacillus arvi</name>
    <dbReference type="NCBI Taxonomy" id="263475"/>
    <lineage>
        <taxon>Bacteria</taxon>
        <taxon>Bacillati</taxon>
        <taxon>Bacillota</taxon>
        <taxon>Bacilli</taxon>
        <taxon>Bacillales</taxon>
        <taxon>Caryophanaceae</taxon>
        <taxon>Viridibacillus</taxon>
    </lineage>
</organism>
<dbReference type="PANTHER" id="PTHR33639">
    <property type="entry name" value="THIOL-DISULFIDE OXIDOREDUCTASE DCC"/>
    <property type="match status" value="1"/>
</dbReference>
<dbReference type="EMBL" id="LILB01000001">
    <property type="protein sequence ID" value="KOO51337.1"/>
    <property type="molecule type" value="Genomic_DNA"/>
</dbReference>
<dbReference type="PANTHER" id="PTHR33639:SF2">
    <property type="entry name" value="DUF393 DOMAIN-CONTAINING PROTEIN"/>
    <property type="match status" value="1"/>
</dbReference>